<dbReference type="FunFam" id="3.30.559.10:FF:000004">
    <property type="entry name" value="Acetyltransferase component of pyruvate dehydrogenase complex"/>
    <property type="match status" value="1"/>
</dbReference>
<dbReference type="EC" id="2.3.1.-" evidence="9"/>
<gene>
    <name evidence="13" type="ORF">EZH22_02005</name>
</gene>
<dbReference type="RefSeq" id="WP_203194150.1">
    <property type="nucleotide sequence ID" value="NZ_CP063362.1"/>
</dbReference>
<keyword evidence="4 9" id="KW-0808">Transferase</keyword>
<name>A0A974SJ79_9HYPH</name>
<feature type="compositionally biased region" description="Low complexity" evidence="10">
    <location>
        <begin position="105"/>
        <end position="120"/>
    </location>
</feature>
<dbReference type="Proteomes" id="UP000596427">
    <property type="component" value="Chromosome"/>
</dbReference>
<dbReference type="GO" id="GO:0031405">
    <property type="term" value="F:lipoic acid binding"/>
    <property type="evidence" value="ECO:0007669"/>
    <property type="project" value="TreeGrafter"/>
</dbReference>
<dbReference type="CDD" id="cd06849">
    <property type="entry name" value="lipoyl_domain"/>
    <property type="match status" value="1"/>
</dbReference>
<dbReference type="Gene3D" id="2.40.50.100">
    <property type="match status" value="1"/>
</dbReference>
<evidence type="ECO:0000259" key="12">
    <source>
        <dbReference type="PROSITE" id="PS51826"/>
    </source>
</evidence>
<evidence type="ECO:0000256" key="4">
    <source>
        <dbReference type="ARBA" id="ARBA00022679"/>
    </source>
</evidence>
<dbReference type="KEGG" id="xdi:EZH22_02005"/>
<keyword evidence="6 9" id="KW-0012">Acyltransferase</keyword>
<dbReference type="Pfam" id="PF02817">
    <property type="entry name" value="E3_binding"/>
    <property type="match status" value="1"/>
</dbReference>
<comment type="catalytic activity">
    <reaction evidence="8">
        <text>N(6)-[(R)-dihydrolipoyl]-L-lysyl-[protein] + acetyl-CoA = N(6)-[(R)-S(8)-acetyldihydrolipoyl]-L-lysyl-[protein] + CoA</text>
        <dbReference type="Rhea" id="RHEA:17017"/>
        <dbReference type="Rhea" id="RHEA-COMP:10475"/>
        <dbReference type="Rhea" id="RHEA-COMP:10478"/>
        <dbReference type="ChEBI" id="CHEBI:57287"/>
        <dbReference type="ChEBI" id="CHEBI:57288"/>
        <dbReference type="ChEBI" id="CHEBI:83100"/>
        <dbReference type="ChEBI" id="CHEBI:83111"/>
        <dbReference type="EC" id="2.3.1.12"/>
    </reaction>
</comment>
<evidence type="ECO:0000256" key="7">
    <source>
        <dbReference type="ARBA" id="ARBA00025211"/>
    </source>
</evidence>
<dbReference type="InterPro" id="IPR004167">
    <property type="entry name" value="PSBD"/>
</dbReference>
<evidence type="ECO:0000259" key="11">
    <source>
        <dbReference type="PROSITE" id="PS50968"/>
    </source>
</evidence>
<dbReference type="InterPro" id="IPR050743">
    <property type="entry name" value="2-oxoacid_DH_E2_comp"/>
</dbReference>
<protein>
    <recommendedName>
        <fullName evidence="9">Dihydrolipoamide acetyltransferase component of pyruvate dehydrogenase complex</fullName>
        <ecNumber evidence="9">2.3.1.-</ecNumber>
    </recommendedName>
</protein>
<dbReference type="SUPFAM" id="SSF47005">
    <property type="entry name" value="Peripheral subunit-binding domain of 2-oxo acid dehydrogenase complex"/>
    <property type="match status" value="1"/>
</dbReference>
<dbReference type="SUPFAM" id="SSF52777">
    <property type="entry name" value="CoA-dependent acyltransferases"/>
    <property type="match status" value="1"/>
</dbReference>
<evidence type="ECO:0000313" key="14">
    <source>
        <dbReference type="Proteomes" id="UP000596427"/>
    </source>
</evidence>
<dbReference type="InterPro" id="IPR001078">
    <property type="entry name" value="2-oxoacid_DH_actylTfrase"/>
</dbReference>
<dbReference type="InterPro" id="IPR011053">
    <property type="entry name" value="Single_hybrid_motif"/>
</dbReference>
<keyword evidence="5 9" id="KW-0450">Lipoyl</keyword>
<dbReference type="InterPro" id="IPR036625">
    <property type="entry name" value="E3-bd_dom_sf"/>
</dbReference>
<feature type="domain" description="Lipoyl-binding" evidence="11">
    <location>
        <begin position="2"/>
        <end position="78"/>
    </location>
</feature>
<dbReference type="Pfam" id="PF00198">
    <property type="entry name" value="2-oxoacid_dh"/>
    <property type="match status" value="1"/>
</dbReference>
<organism evidence="13 14">
    <name type="scientific">Xanthobacter dioxanivorans</name>
    <dbReference type="NCBI Taxonomy" id="2528964"/>
    <lineage>
        <taxon>Bacteria</taxon>
        <taxon>Pseudomonadati</taxon>
        <taxon>Pseudomonadota</taxon>
        <taxon>Alphaproteobacteria</taxon>
        <taxon>Hyphomicrobiales</taxon>
        <taxon>Xanthobacteraceae</taxon>
        <taxon>Xanthobacter</taxon>
    </lineage>
</organism>
<evidence type="ECO:0000256" key="3">
    <source>
        <dbReference type="ARBA" id="ARBA00011484"/>
    </source>
</evidence>
<comment type="subunit">
    <text evidence="3">Forms a 24-polypeptide structural core with octahedral symmetry.</text>
</comment>
<sequence>MSAQQTITLPDIGDFNDVPVIELLVAPGDRVKVDDLILALESDKATIEVPSPMGGVVSQLLVQVGTKVSRGSPLMILEMAGASGDPAPPPANGGAPKIPAPAAPVPDASVVASRPGSSPSVPGPAMPAAAMATSDGAHATPSVRQYARELGVDLSRVVATGPKKRILKEDVQAFVKGALVAGPDQARGSGTTLDLPDWPKVDFTKFGEIERVPLSRIQKLSGGNLARNWVRIPHVTNFDHADVTEIEAFRTQVNAEKRNDTGKLTMVAFLIKASASALRAYPRFNSSLDGEDLIFKKYVHVGFAADTPNGLVVPVIRDADRKGVLEIATEMGEMAGKAREGRLPGTDMQGGTFTVSSLGGVGGDGFTPIINAPEVAILGAGRSSTGAVWRGSAFEPRLIMPISLSWDHRVVDGVAAARFLGHVAALLADFRRAVL</sequence>
<dbReference type="PANTHER" id="PTHR43178:SF2">
    <property type="entry name" value="DIHYDROLIPOYLLYSINE-RESIDUE ACETYLTRANSFERASE COMPONENT OF PYRUVATE DEHYDROGENASE COMPLEX"/>
    <property type="match status" value="1"/>
</dbReference>
<dbReference type="GO" id="GO:0006086">
    <property type="term" value="P:pyruvate decarboxylation to acetyl-CoA"/>
    <property type="evidence" value="ECO:0007669"/>
    <property type="project" value="TreeGrafter"/>
</dbReference>
<comment type="cofactor">
    <cofactor evidence="1 9">
        <name>(R)-lipoate</name>
        <dbReference type="ChEBI" id="CHEBI:83088"/>
    </cofactor>
</comment>
<dbReference type="PROSITE" id="PS50968">
    <property type="entry name" value="BIOTINYL_LIPOYL"/>
    <property type="match status" value="1"/>
</dbReference>
<dbReference type="PROSITE" id="PS00189">
    <property type="entry name" value="LIPOYL"/>
    <property type="match status" value="1"/>
</dbReference>
<dbReference type="InterPro" id="IPR003016">
    <property type="entry name" value="2-oxoA_DH_lipoyl-BS"/>
</dbReference>
<evidence type="ECO:0000256" key="5">
    <source>
        <dbReference type="ARBA" id="ARBA00022823"/>
    </source>
</evidence>
<dbReference type="EMBL" id="CP063362">
    <property type="protein sequence ID" value="QRG07237.1"/>
    <property type="molecule type" value="Genomic_DNA"/>
</dbReference>
<dbReference type="PROSITE" id="PS51826">
    <property type="entry name" value="PSBD"/>
    <property type="match status" value="1"/>
</dbReference>
<keyword evidence="14" id="KW-1185">Reference proteome</keyword>
<evidence type="ECO:0000256" key="10">
    <source>
        <dbReference type="SAM" id="MobiDB-lite"/>
    </source>
</evidence>
<feature type="domain" description="Peripheral subunit-binding (PSBD)" evidence="12">
    <location>
        <begin position="138"/>
        <end position="175"/>
    </location>
</feature>
<evidence type="ECO:0000256" key="1">
    <source>
        <dbReference type="ARBA" id="ARBA00001938"/>
    </source>
</evidence>
<comment type="function">
    <text evidence="7">The pyruvate dehydrogenase complex catalyzes the overall conversion of pyruvate to acetyl-CoA and CO(2). It contains multiple copies of three enzymatic components: pyruvate dehydrogenase (E1), dihydrolipoamide acetyltransferase (E2) and lipoamide dehydrogenase (E3).</text>
</comment>
<evidence type="ECO:0000256" key="2">
    <source>
        <dbReference type="ARBA" id="ARBA00007317"/>
    </source>
</evidence>
<dbReference type="InterPro" id="IPR023213">
    <property type="entry name" value="CAT-like_dom_sf"/>
</dbReference>
<dbReference type="GO" id="GO:0004742">
    <property type="term" value="F:dihydrolipoyllysine-residue acetyltransferase activity"/>
    <property type="evidence" value="ECO:0007669"/>
    <property type="project" value="UniProtKB-EC"/>
</dbReference>
<evidence type="ECO:0000256" key="8">
    <source>
        <dbReference type="ARBA" id="ARBA00048370"/>
    </source>
</evidence>
<comment type="similarity">
    <text evidence="2 9">Belongs to the 2-oxoacid dehydrogenase family.</text>
</comment>
<accession>A0A974SJ79</accession>
<dbReference type="Pfam" id="PF00364">
    <property type="entry name" value="Biotin_lipoyl"/>
    <property type="match status" value="1"/>
</dbReference>
<proteinExistence type="inferred from homology"/>
<dbReference type="PANTHER" id="PTHR43178">
    <property type="entry name" value="DIHYDROLIPOAMIDE ACETYLTRANSFERASE COMPONENT OF PYRUVATE DEHYDROGENASE COMPLEX"/>
    <property type="match status" value="1"/>
</dbReference>
<dbReference type="Gene3D" id="4.10.320.10">
    <property type="entry name" value="E3-binding domain"/>
    <property type="match status" value="1"/>
</dbReference>
<reference evidence="13 14" key="1">
    <citation type="submission" date="2020-10" db="EMBL/GenBank/DDBJ databases">
        <title>Degradation of 1,4-Dioxane by Xanthobacter sp. YN2, via a Novel Group-2 Soluble Di-Iron Monooxygenase.</title>
        <authorList>
            <person name="Ma F."/>
            <person name="Wang Y."/>
            <person name="Yang J."/>
            <person name="Guo H."/>
            <person name="Su D."/>
            <person name="Yu L."/>
        </authorList>
    </citation>
    <scope>NUCLEOTIDE SEQUENCE [LARGE SCALE GENOMIC DNA]</scope>
    <source>
        <strain evidence="13 14">YN2</strain>
    </source>
</reference>
<dbReference type="InterPro" id="IPR000089">
    <property type="entry name" value="Biotin_lipoyl"/>
</dbReference>
<feature type="region of interest" description="Disordered" evidence="10">
    <location>
        <begin position="82"/>
        <end position="129"/>
    </location>
</feature>
<evidence type="ECO:0000313" key="13">
    <source>
        <dbReference type="EMBL" id="QRG07237.1"/>
    </source>
</evidence>
<dbReference type="AlphaFoldDB" id="A0A974SJ79"/>
<evidence type="ECO:0000256" key="6">
    <source>
        <dbReference type="ARBA" id="ARBA00023315"/>
    </source>
</evidence>
<dbReference type="GO" id="GO:0005737">
    <property type="term" value="C:cytoplasm"/>
    <property type="evidence" value="ECO:0007669"/>
    <property type="project" value="TreeGrafter"/>
</dbReference>
<dbReference type="SUPFAM" id="SSF51230">
    <property type="entry name" value="Single hybrid motif"/>
    <property type="match status" value="1"/>
</dbReference>
<dbReference type="Gene3D" id="3.30.559.10">
    <property type="entry name" value="Chloramphenicol acetyltransferase-like domain"/>
    <property type="match status" value="1"/>
</dbReference>
<evidence type="ECO:0000256" key="9">
    <source>
        <dbReference type="RuleBase" id="RU003423"/>
    </source>
</evidence>